<evidence type="ECO:0000313" key="2">
    <source>
        <dbReference type="Proteomes" id="UP000567885"/>
    </source>
</evidence>
<dbReference type="OrthoDB" id="2830113at2759"/>
<reference evidence="1 2" key="1">
    <citation type="submission" date="2020-05" db="EMBL/GenBank/DDBJ databases">
        <title>Identification and distribution of gene clusters putatively required for synthesis of sphingolipid metabolism inhibitors in phylogenetically diverse species of the filamentous fungus Fusarium.</title>
        <authorList>
            <person name="Kim H.-S."/>
            <person name="Busman M."/>
            <person name="Brown D.W."/>
            <person name="Divon H."/>
            <person name="Uhlig S."/>
            <person name="Proctor R.H."/>
        </authorList>
    </citation>
    <scope>NUCLEOTIDE SEQUENCE [LARGE SCALE GENOMIC DNA]</scope>
    <source>
        <strain evidence="1 2">NRRL 20693</strain>
    </source>
</reference>
<dbReference type="EMBL" id="JAAGWQ010000124">
    <property type="protein sequence ID" value="KAF5665298.1"/>
    <property type="molecule type" value="Genomic_DNA"/>
</dbReference>
<dbReference type="Gene3D" id="3.10.450.50">
    <property type="match status" value="1"/>
</dbReference>
<keyword evidence="2" id="KW-1185">Reference proteome</keyword>
<dbReference type="InterPro" id="IPR032710">
    <property type="entry name" value="NTF2-like_dom_sf"/>
</dbReference>
<dbReference type="SUPFAM" id="SSF54427">
    <property type="entry name" value="NTF2-like"/>
    <property type="match status" value="1"/>
</dbReference>
<gene>
    <name evidence="1" type="ORF">FHETE_6658</name>
</gene>
<accession>A0A8H5WP71</accession>
<proteinExistence type="predicted"/>
<dbReference type="AlphaFoldDB" id="A0A8H5WP71"/>
<comment type="caution">
    <text evidence="1">The sequence shown here is derived from an EMBL/GenBank/DDBJ whole genome shotgun (WGS) entry which is preliminary data.</text>
</comment>
<evidence type="ECO:0000313" key="1">
    <source>
        <dbReference type="EMBL" id="KAF5665298.1"/>
    </source>
</evidence>
<protein>
    <submittedName>
        <fullName evidence="1">Polyketide cyclase</fullName>
    </submittedName>
</protein>
<organism evidence="1 2">
    <name type="scientific">Fusarium heterosporum</name>
    <dbReference type="NCBI Taxonomy" id="42747"/>
    <lineage>
        <taxon>Eukaryota</taxon>
        <taxon>Fungi</taxon>
        <taxon>Dikarya</taxon>
        <taxon>Ascomycota</taxon>
        <taxon>Pezizomycotina</taxon>
        <taxon>Sordariomycetes</taxon>
        <taxon>Hypocreomycetidae</taxon>
        <taxon>Hypocreales</taxon>
        <taxon>Nectriaceae</taxon>
        <taxon>Fusarium</taxon>
        <taxon>Fusarium heterosporum species complex</taxon>
    </lineage>
</organism>
<name>A0A8H5WP71_FUSHE</name>
<dbReference type="Pfam" id="PF07366">
    <property type="entry name" value="SnoaL"/>
    <property type="match status" value="1"/>
</dbReference>
<sequence length="285" mass="32084">MHDCRVAGLGNLTQAFNKLAPQYSLNVMDLPWSRADLVAAVEKILDKQNEGHQTDAESLVQPNITVDGRVAPSVETWALDSCVIDVNAQAVAVRVIKTQAISLTRTCQYQEIIFAWFAHGQLSCLKTLRDNDARRAEQELEKATPQNLQAPCHTSLDLEAKYRAYIKSINDQTMEATFDGFCKAWVSHNAAKKTIAEYISLIQESQSAIQGLNFEIQDLIIDKDAGRVAARLEFTGTPVKRWADAMPTGGSVKFHEHVMYWFDEGKIHWVWSIVDLDTYREQLQS</sequence>
<dbReference type="InterPro" id="IPR009959">
    <property type="entry name" value="Cyclase_SnoaL-like"/>
</dbReference>
<dbReference type="Proteomes" id="UP000567885">
    <property type="component" value="Unassembled WGS sequence"/>
</dbReference>
<dbReference type="GO" id="GO:0030638">
    <property type="term" value="P:polyketide metabolic process"/>
    <property type="evidence" value="ECO:0007669"/>
    <property type="project" value="InterPro"/>
</dbReference>